<dbReference type="RefSeq" id="WP_213890162.1">
    <property type="nucleotide sequence ID" value="NZ_JAGFNU010000009.1"/>
</dbReference>
<dbReference type="PROSITE" id="PS50931">
    <property type="entry name" value="HTH_LYSR"/>
    <property type="match status" value="1"/>
</dbReference>
<dbReference type="Pfam" id="PF00126">
    <property type="entry name" value="HTH_1"/>
    <property type="match status" value="1"/>
</dbReference>
<dbReference type="SUPFAM" id="SSF53850">
    <property type="entry name" value="Periplasmic binding protein-like II"/>
    <property type="match status" value="1"/>
</dbReference>
<dbReference type="InterPro" id="IPR036388">
    <property type="entry name" value="WH-like_DNA-bd_sf"/>
</dbReference>
<dbReference type="Gene3D" id="1.10.10.10">
    <property type="entry name" value="Winged helix-like DNA-binding domain superfamily/Winged helix DNA-binding domain"/>
    <property type="match status" value="1"/>
</dbReference>
<organism evidence="6 7">
    <name type="scientific">Pseudohalocynthiibacter aestuariivivens</name>
    <dbReference type="NCBI Taxonomy" id="1591409"/>
    <lineage>
        <taxon>Bacteria</taxon>
        <taxon>Pseudomonadati</taxon>
        <taxon>Pseudomonadota</taxon>
        <taxon>Alphaproteobacteria</taxon>
        <taxon>Rhodobacterales</taxon>
        <taxon>Paracoccaceae</taxon>
        <taxon>Pseudohalocynthiibacter</taxon>
    </lineage>
</organism>
<keyword evidence="7" id="KW-1185">Reference proteome</keyword>
<dbReference type="InterPro" id="IPR000847">
    <property type="entry name" value="LysR_HTH_N"/>
</dbReference>
<reference evidence="6 7" key="1">
    <citation type="submission" date="2024-09" db="EMBL/GenBank/DDBJ databases">
        <authorList>
            <person name="Sun Q."/>
            <person name="Mori K."/>
        </authorList>
    </citation>
    <scope>NUCLEOTIDE SEQUENCE [LARGE SCALE GENOMIC DNA]</scope>
    <source>
        <strain evidence="6 7">CECT 8726</strain>
    </source>
</reference>
<evidence type="ECO:0000259" key="5">
    <source>
        <dbReference type="PROSITE" id="PS50931"/>
    </source>
</evidence>
<dbReference type="SUPFAM" id="SSF46785">
    <property type="entry name" value="Winged helix' DNA-binding domain"/>
    <property type="match status" value="1"/>
</dbReference>
<evidence type="ECO:0000256" key="1">
    <source>
        <dbReference type="ARBA" id="ARBA00009437"/>
    </source>
</evidence>
<protein>
    <submittedName>
        <fullName evidence="6">LysR substrate-binding domain-containing protein</fullName>
    </submittedName>
</protein>
<dbReference type="Proteomes" id="UP001589683">
    <property type="component" value="Unassembled WGS sequence"/>
</dbReference>
<dbReference type="Pfam" id="PF03466">
    <property type="entry name" value="LysR_substrate"/>
    <property type="match status" value="1"/>
</dbReference>
<dbReference type="InterPro" id="IPR036390">
    <property type="entry name" value="WH_DNA-bd_sf"/>
</dbReference>
<sequence length="298" mass="33336">MARRLPNLNQLRAFEAAARHVSFKEAANELCVSQAAVSHQIKALEDYLEVQLFNRLTREVQLTETGEAYAPVLTRALDEIEGATAEVLNQRMEGTIVISAAPFYSNRLVLPRLKRFHDKNPGLRIQLRFEDDVIDFQKTDVDAGLRYGDGKWPGLAAILLHGDQIGPVCSPSFIGNKSLPLRPTEIADMTLGHIEGRMHDWFDWFKSAGIKNLPDLTTVEYKNRARMLDLALSGNGIAIADSKLTQTDEATGQLVRLHPLTVATSRGMYLVFPKSLRPDQRIVEFADWMQNEIANLAA</sequence>
<evidence type="ECO:0000256" key="4">
    <source>
        <dbReference type="ARBA" id="ARBA00023163"/>
    </source>
</evidence>
<name>A0ABV5JDW2_9RHOB</name>
<keyword evidence="3" id="KW-0238">DNA-binding</keyword>
<dbReference type="CDD" id="cd08432">
    <property type="entry name" value="PBP2_GcdR_TrpI_HvrB_AmpR_like"/>
    <property type="match status" value="1"/>
</dbReference>
<feature type="domain" description="HTH lysR-type" evidence="5">
    <location>
        <begin position="6"/>
        <end position="63"/>
    </location>
</feature>
<dbReference type="PANTHER" id="PTHR30537">
    <property type="entry name" value="HTH-TYPE TRANSCRIPTIONAL REGULATOR"/>
    <property type="match status" value="1"/>
</dbReference>
<keyword evidence="4" id="KW-0804">Transcription</keyword>
<accession>A0ABV5JDW2</accession>
<dbReference type="PANTHER" id="PTHR30537:SF74">
    <property type="entry name" value="HTH-TYPE TRANSCRIPTIONAL REGULATOR TRPI"/>
    <property type="match status" value="1"/>
</dbReference>
<dbReference type="EMBL" id="JBHMEA010000024">
    <property type="protein sequence ID" value="MFB9231549.1"/>
    <property type="molecule type" value="Genomic_DNA"/>
</dbReference>
<gene>
    <name evidence="6" type="ORF">ACFFUT_07100</name>
</gene>
<proteinExistence type="inferred from homology"/>
<comment type="caution">
    <text evidence="6">The sequence shown here is derived from an EMBL/GenBank/DDBJ whole genome shotgun (WGS) entry which is preliminary data.</text>
</comment>
<dbReference type="PRINTS" id="PR00039">
    <property type="entry name" value="HTHLYSR"/>
</dbReference>
<comment type="similarity">
    <text evidence="1">Belongs to the LysR transcriptional regulatory family.</text>
</comment>
<evidence type="ECO:0000256" key="2">
    <source>
        <dbReference type="ARBA" id="ARBA00023015"/>
    </source>
</evidence>
<dbReference type="InterPro" id="IPR005119">
    <property type="entry name" value="LysR_subst-bd"/>
</dbReference>
<dbReference type="Gene3D" id="3.40.190.10">
    <property type="entry name" value="Periplasmic binding protein-like II"/>
    <property type="match status" value="2"/>
</dbReference>
<evidence type="ECO:0000313" key="7">
    <source>
        <dbReference type="Proteomes" id="UP001589683"/>
    </source>
</evidence>
<dbReference type="InterPro" id="IPR058163">
    <property type="entry name" value="LysR-type_TF_proteobact-type"/>
</dbReference>
<keyword evidence="2" id="KW-0805">Transcription regulation</keyword>
<evidence type="ECO:0000313" key="6">
    <source>
        <dbReference type="EMBL" id="MFB9231549.1"/>
    </source>
</evidence>
<evidence type="ECO:0000256" key="3">
    <source>
        <dbReference type="ARBA" id="ARBA00023125"/>
    </source>
</evidence>